<evidence type="ECO:0000256" key="15">
    <source>
        <dbReference type="ARBA" id="ARBA00023306"/>
    </source>
</evidence>
<keyword evidence="11" id="KW-0995">Kinetochore</keyword>
<evidence type="ECO:0000256" key="3">
    <source>
        <dbReference type="ARBA" id="ARBA00004629"/>
    </source>
</evidence>
<evidence type="ECO:0000256" key="9">
    <source>
        <dbReference type="ARBA" id="ARBA00022776"/>
    </source>
</evidence>
<evidence type="ECO:0000313" key="21">
    <source>
        <dbReference type="Proteomes" id="UP000027920"/>
    </source>
</evidence>
<feature type="region of interest" description="Disordered" evidence="19">
    <location>
        <begin position="122"/>
        <end position="225"/>
    </location>
</feature>
<dbReference type="OrthoDB" id="5599235at2759"/>
<comment type="similarity">
    <text evidence="4">Belongs to the DASH complex DUO1 family.</text>
</comment>
<dbReference type="EMBL" id="AMGV01000002">
    <property type="protein sequence ID" value="KEF60907.1"/>
    <property type="molecule type" value="Genomic_DNA"/>
</dbReference>
<evidence type="ECO:0000256" key="7">
    <source>
        <dbReference type="ARBA" id="ARBA00022618"/>
    </source>
</evidence>
<dbReference type="GO" id="GO:0007059">
    <property type="term" value="P:chromosome segregation"/>
    <property type="evidence" value="ECO:0007669"/>
    <property type="project" value="UniProtKB-KW"/>
</dbReference>
<evidence type="ECO:0000256" key="11">
    <source>
        <dbReference type="ARBA" id="ARBA00022838"/>
    </source>
</evidence>
<keyword evidence="6" id="KW-0963">Cytoplasm</keyword>
<keyword evidence="21" id="KW-1185">Reference proteome</keyword>
<dbReference type="PANTHER" id="PTHR28216">
    <property type="entry name" value="DASH COMPLEX SUBUNIT DUO1"/>
    <property type="match status" value="1"/>
</dbReference>
<feature type="compositionally biased region" description="Polar residues" evidence="19">
    <location>
        <begin position="1"/>
        <end position="36"/>
    </location>
</feature>
<reference evidence="20 21" key="1">
    <citation type="submission" date="2013-03" db="EMBL/GenBank/DDBJ databases">
        <title>The Genome Sequence of Exophiala aquamarina CBS 119918.</title>
        <authorList>
            <consortium name="The Broad Institute Genomics Platform"/>
            <person name="Cuomo C."/>
            <person name="de Hoog S."/>
            <person name="Gorbushina A."/>
            <person name="Walker B."/>
            <person name="Young S.K."/>
            <person name="Zeng Q."/>
            <person name="Gargeya S."/>
            <person name="Fitzgerald M."/>
            <person name="Haas B."/>
            <person name="Abouelleil A."/>
            <person name="Allen A.W."/>
            <person name="Alvarado L."/>
            <person name="Arachchi H.M."/>
            <person name="Berlin A.M."/>
            <person name="Chapman S.B."/>
            <person name="Gainer-Dewar J."/>
            <person name="Goldberg J."/>
            <person name="Griggs A."/>
            <person name="Gujja S."/>
            <person name="Hansen M."/>
            <person name="Howarth C."/>
            <person name="Imamovic A."/>
            <person name="Ireland A."/>
            <person name="Larimer J."/>
            <person name="McCowan C."/>
            <person name="Murphy C."/>
            <person name="Pearson M."/>
            <person name="Poon T.W."/>
            <person name="Priest M."/>
            <person name="Roberts A."/>
            <person name="Saif S."/>
            <person name="Shea T."/>
            <person name="Sisk P."/>
            <person name="Sykes S."/>
            <person name="Wortman J."/>
            <person name="Nusbaum C."/>
            <person name="Birren B."/>
        </authorList>
    </citation>
    <scope>NUCLEOTIDE SEQUENCE [LARGE SCALE GENOMIC DNA]</scope>
    <source>
        <strain evidence="20 21">CBS 119918</strain>
    </source>
</reference>
<evidence type="ECO:0000256" key="12">
    <source>
        <dbReference type="ARBA" id="ARBA00023054"/>
    </source>
</evidence>
<dbReference type="GO" id="GO:0042729">
    <property type="term" value="C:DASH complex"/>
    <property type="evidence" value="ECO:0007669"/>
    <property type="project" value="InterPro"/>
</dbReference>
<dbReference type="GO" id="GO:0005874">
    <property type="term" value="C:microtubule"/>
    <property type="evidence" value="ECO:0007669"/>
    <property type="project" value="UniProtKB-KW"/>
</dbReference>
<keyword evidence="16" id="KW-0137">Centromere</keyword>
<dbReference type="HOGENOM" id="CLU_074400_1_0_1"/>
<dbReference type="GO" id="GO:0072686">
    <property type="term" value="C:mitotic spindle"/>
    <property type="evidence" value="ECO:0007669"/>
    <property type="project" value="InterPro"/>
</dbReference>
<sequence length="225" mass="24857">MDPNSYLSQEDQNEETSLWDSPVKSGQGNLRPTYEQQEAREQELRHELESVRRVNEAIEGVIESLGKAKNNIKTVNTTVSAASTLLNTWTRILSQTEHNQRLILDPNWHGASQDIANIEQEASEKQRAAERREAEEQERRSTAAQRAEEEEKRKAELAIKQSRPTSSRGSSRIGTTGRGSTSSTSTSYVQMGGSTNSTTGSKRGTTSTRRANPGIGRGRGSRGRG</sequence>
<dbReference type="AlphaFoldDB" id="A0A072PMD4"/>
<dbReference type="RefSeq" id="XP_013263497.1">
    <property type="nucleotide sequence ID" value="XM_013408043.1"/>
</dbReference>
<feature type="compositionally biased region" description="Basic and acidic residues" evidence="19">
    <location>
        <begin position="122"/>
        <end position="157"/>
    </location>
</feature>
<comment type="subcellular location">
    <subcellularLocation>
        <location evidence="3">Chromosome</location>
        <location evidence="3">Centromere</location>
        <location evidence="3">Kinetochore</location>
    </subcellularLocation>
    <subcellularLocation>
        <location evidence="2">Cytoplasm</location>
        <location evidence="2">Cytoskeleton</location>
        <location evidence="2">Spindle</location>
    </subcellularLocation>
    <subcellularLocation>
        <location evidence="1">Nucleus</location>
    </subcellularLocation>
</comment>
<evidence type="ECO:0000256" key="5">
    <source>
        <dbReference type="ARBA" id="ARBA00022454"/>
    </source>
</evidence>
<keyword evidence="13" id="KW-0206">Cytoskeleton</keyword>
<evidence type="ECO:0000313" key="20">
    <source>
        <dbReference type="EMBL" id="KEF60907.1"/>
    </source>
</evidence>
<keyword evidence="9" id="KW-0498">Mitosis</keyword>
<dbReference type="VEuPathDB" id="FungiDB:A1O9_02471"/>
<name>A0A072PMD4_9EURO</name>
<keyword evidence="15" id="KW-0131">Cell cycle</keyword>
<dbReference type="Pfam" id="PF08651">
    <property type="entry name" value="DASH_Duo1"/>
    <property type="match status" value="1"/>
</dbReference>
<dbReference type="GeneID" id="25277413"/>
<dbReference type="InterPro" id="IPR013960">
    <property type="entry name" value="DASH_Duo1"/>
</dbReference>
<keyword evidence="14" id="KW-0539">Nucleus</keyword>
<dbReference type="Proteomes" id="UP000027920">
    <property type="component" value="Unassembled WGS sequence"/>
</dbReference>
<protein>
    <recommendedName>
        <fullName evidence="17">DASH complex subunit DUO1</fullName>
    </recommendedName>
    <alternativeName>
        <fullName evidence="18">Outer kinetochore protein DUO1</fullName>
    </alternativeName>
</protein>
<evidence type="ECO:0000256" key="16">
    <source>
        <dbReference type="ARBA" id="ARBA00023328"/>
    </source>
</evidence>
<proteinExistence type="inferred from homology"/>
<gene>
    <name evidence="20" type="ORF">A1O9_02471</name>
</gene>
<evidence type="ECO:0000256" key="18">
    <source>
        <dbReference type="ARBA" id="ARBA00044358"/>
    </source>
</evidence>
<organism evidence="20 21">
    <name type="scientific">Exophiala aquamarina CBS 119918</name>
    <dbReference type="NCBI Taxonomy" id="1182545"/>
    <lineage>
        <taxon>Eukaryota</taxon>
        <taxon>Fungi</taxon>
        <taxon>Dikarya</taxon>
        <taxon>Ascomycota</taxon>
        <taxon>Pezizomycotina</taxon>
        <taxon>Eurotiomycetes</taxon>
        <taxon>Chaetothyriomycetidae</taxon>
        <taxon>Chaetothyriales</taxon>
        <taxon>Herpotrichiellaceae</taxon>
        <taxon>Exophiala</taxon>
    </lineage>
</organism>
<keyword evidence="5" id="KW-0158">Chromosome</keyword>
<evidence type="ECO:0000256" key="17">
    <source>
        <dbReference type="ARBA" id="ARBA00044152"/>
    </source>
</evidence>
<feature type="region of interest" description="Disordered" evidence="19">
    <location>
        <begin position="1"/>
        <end position="43"/>
    </location>
</feature>
<evidence type="ECO:0000256" key="13">
    <source>
        <dbReference type="ARBA" id="ARBA00023212"/>
    </source>
</evidence>
<evidence type="ECO:0000256" key="2">
    <source>
        <dbReference type="ARBA" id="ARBA00004186"/>
    </source>
</evidence>
<evidence type="ECO:0000256" key="1">
    <source>
        <dbReference type="ARBA" id="ARBA00004123"/>
    </source>
</evidence>
<evidence type="ECO:0000256" key="10">
    <source>
        <dbReference type="ARBA" id="ARBA00022829"/>
    </source>
</evidence>
<dbReference type="PANTHER" id="PTHR28216:SF1">
    <property type="entry name" value="DASH COMPLEX SUBUNIT DUO1"/>
    <property type="match status" value="1"/>
</dbReference>
<evidence type="ECO:0000256" key="14">
    <source>
        <dbReference type="ARBA" id="ARBA00023242"/>
    </source>
</evidence>
<evidence type="ECO:0000256" key="19">
    <source>
        <dbReference type="SAM" id="MobiDB-lite"/>
    </source>
</evidence>
<feature type="compositionally biased region" description="Low complexity" evidence="19">
    <location>
        <begin position="162"/>
        <end position="210"/>
    </location>
</feature>
<evidence type="ECO:0000256" key="4">
    <source>
        <dbReference type="ARBA" id="ARBA00005366"/>
    </source>
</evidence>
<dbReference type="GO" id="GO:0000278">
    <property type="term" value="P:mitotic cell cycle"/>
    <property type="evidence" value="ECO:0007669"/>
    <property type="project" value="InterPro"/>
</dbReference>
<dbReference type="GO" id="GO:0051301">
    <property type="term" value="P:cell division"/>
    <property type="evidence" value="ECO:0007669"/>
    <property type="project" value="UniProtKB-KW"/>
</dbReference>
<dbReference type="STRING" id="1182545.A0A072PMD4"/>
<accession>A0A072PMD4</accession>
<keyword evidence="7" id="KW-0132">Cell division</keyword>
<keyword evidence="12" id="KW-0175">Coiled coil</keyword>
<evidence type="ECO:0000256" key="8">
    <source>
        <dbReference type="ARBA" id="ARBA00022701"/>
    </source>
</evidence>
<keyword evidence="10" id="KW-0159">Chromosome partition</keyword>
<keyword evidence="8" id="KW-0493">Microtubule</keyword>
<evidence type="ECO:0000256" key="6">
    <source>
        <dbReference type="ARBA" id="ARBA00022490"/>
    </source>
</evidence>
<comment type="caution">
    <text evidence="20">The sequence shown here is derived from an EMBL/GenBank/DDBJ whole genome shotgun (WGS) entry which is preliminary data.</text>
</comment>